<evidence type="ECO:0000259" key="4">
    <source>
        <dbReference type="SMART" id="SM00828"/>
    </source>
</evidence>
<keyword evidence="2 5" id="KW-0808">Transferase</keyword>
<evidence type="ECO:0000256" key="1">
    <source>
        <dbReference type="ARBA" id="ARBA00022603"/>
    </source>
</evidence>
<keyword evidence="3" id="KW-0949">S-adenosyl-L-methionine</keyword>
<dbReference type="SUPFAM" id="SSF53335">
    <property type="entry name" value="S-adenosyl-L-methionine-dependent methyltransferases"/>
    <property type="match status" value="1"/>
</dbReference>
<keyword evidence="6" id="KW-1185">Reference proteome</keyword>
<proteinExistence type="predicted"/>
<dbReference type="PANTHER" id="PTHR44068:SF11">
    <property type="entry name" value="GERANYL DIPHOSPHATE 2-C-METHYLTRANSFERASE"/>
    <property type="match status" value="1"/>
</dbReference>
<dbReference type="InterPro" id="IPR029063">
    <property type="entry name" value="SAM-dependent_MTases_sf"/>
</dbReference>
<dbReference type="GO" id="GO:0032259">
    <property type="term" value="P:methylation"/>
    <property type="evidence" value="ECO:0007669"/>
    <property type="project" value="UniProtKB-KW"/>
</dbReference>
<dbReference type="InterPro" id="IPR050447">
    <property type="entry name" value="Erg6_SMT_methyltransf"/>
</dbReference>
<dbReference type="PANTHER" id="PTHR44068">
    <property type="entry name" value="ZGC:194242"/>
    <property type="match status" value="1"/>
</dbReference>
<evidence type="ECO:0000313" key="5">
    <source>
        <dbReference type="EMBL" id="MFD0922739.1"/>
    </source>
</evidence>
<dbReference type="SMART" id="SM00828">
    <property type="entry name" value="PKS_MT"/>
    <property type="match status" value="1"/>
</dbReference>
<evidence type="ECO:0000313" key="6">
    <source>
        <dbReference type="Proteomes" id="UP001597018"/>
    </source>
</evidence>
<dbReference type="RefSeq" id="WP_263247580.1">
    <property type="nucleotide sequence ID" value="NZ_BAABLT010000038.1"/>
</dbReference>
<name>A0ABW3G1G3_9PSEU</name>
<dbReference type="InterPro" id="IPR013216">
    <property type="entry name" value="Methyltransf_11"/>
</dbReference>
<accession>A0ABW3G1G3</accession>
<dbReference type="CDD" id="cd02440">
    <property type="entry name" value="AdoMet_MTases"/>
    <property type="match status" value="1"/>
</dbReference>
<feature type="domain" description="Polyketide synthase-like methyltransferase" evidence="4">
    <location>
        <begin position="39"/>
        <end position="265"/>
    </location>
</feature>
<evidence type="ECO:0000256" key="2">
    <source>
        <dbReference type="ARBA" id="ARBA00022679"/>
    </source>
</evidence>
<organism evidence="5 6">
    <name type="scientific">Saccharopolyspora rosea</name>
    <dbReference type="NCBI Taxonomy" id="524884"/>
    <lineage>
        <taxon>Bacteria</taxon>
        <taxon>Bacillati</taxon>
        <taxon>Actinomycetota</taxon>
        <taxon>Actinomycetes</taxon>
        <taxon>Pseudonocardiales</taxon>
        <taxon>Pseudonocardiaceae</taxon>
        <taxon>Saccharopolyspora</taxon>
    </lineage>
</organism>
<evidence type="ECO:0000256" key="3">
    <source>
        <dbReference type="ARBA" id="ARBA00022691"/>
    </source>
</evidence>
<comment type="caution">
    <text evidence="5">The sequence shown here is derived from an EMBL/GenBank/DDBJ whole genome shotgun (WGS) entry which is preliminary data.</text>
</comment>
<reference evidence="6" key="1">
    <citation type="journal article" date="2019" name="Int. J. Syst. Evol. Microbiol.">
        <title>The Global Catalogue of Microorganisms (GCM) 10K type strain sequencing project: providing services to taxonomists for standard genome sequencing and annotation.</title>
        <authorList>
            <consortium name="The Broad Institute Genomics Platform"/>
            <consortium name="The Broad Institute Genome Sequencing Center for Infectious Disease"/>
            <person name="Wu L."/>
            <person name="Ma J."/>
        </authorList>
    </citation>
    <scope>NUCLEOTIDE SEQUENCE [LARGE SCALE GENOMIC DNA]</scope>
    <source>
        <strain evidence="6">CCUG 56401</strain>
    </source>
</reference>
<dbReference type="EC" id="2.1.1.-" evidence="5"/>
<dbReference type="GO" id="GO:0008168">
    <property type="term" value="F:methyltransferase activity"/>
    <property type="evidence" value="ECO:0007669"/>
    <property type="project" value="UniProtKB-KW"/>
</dbReference>
<protein>
    <submittedName>
        <fullName evidence="5">SAM-dependent methyltransferase</fullName>
        <ecNumber evidence="5">2.1.1.-</ecNumber>
    </submittedName>
</protein>
<dbReference type="EMBL" id="JBHTIW010000024">
    <property type="protein sequence ID" value="MFD0922739.1"/>
    <property type="molecule type" value="Genomic_DNA"/>
</dbReference>
<dbReference type="InterPro" id="IPR020803">
    <property type="entry name" value="MeTfrase_dom"/>
</dbReference>
<keyword evidence="1 5" id="KW-0489">Methyltransferase</keyword>
<sequence length="282" mass="30953">MTVDGSAADSVRDVYERLTDLMARAMGGYLHGGYFGGPRPATTMAEAADRLTDLVVERCELRPGQRLLDVGCGNGKATLRAAAAHRVRASGITLSDYQVRLSRELAAQRGMADSVDFWVADMRDMPFPEALFDAALAIESVCHVPDRTAAYREIGRVLRPGGRVVVTDFVLRRPIEDPARKAVVQASNDNFENAPVLTREEYQQAVADAGLRVAEFTDIGDEVWPSFAAVADNMRRARDVVADRMSDAEFRDMVDSLERFGTVTEIGYAVVVARKPAQPRET</sequence>
<gene>
    <name evidence="5" type="ORF">ACFQ16_23580</name>
</gene>
<dbReference type="Proteomes" id="UP001597018">
    <property type="component" value="Unassembled WGS sequence"/>
</dbReference>
<dbReference type="Pfam" id="PF08241">
    <property type="entry name" value="Methyltransf_11"/>
    <property type="match status" value="1"/>
</dbReference>
<dbReference type="Gene3D" id="3.40.50.150">
    <property type="entry name" value="Vaccinia Virus protein VP39"/>
    <property type="match status" value="1"/>
</dbReference>